<comment type="caution">
    <text evidence="2">The sequence shown here is derived from an EMBL/GenBank/DDBJ whole genome shotgun (WGS) entry which is preliminary data.</text>
</comment>
<reference evidence="2" key="1">
    <citation type="submission" date="2023-03" db="EMBL/GenBank/DDBJ databases">
        <title>Massive genome expansion in bonnet fungi (Mycena s.s.) driven by repeated elements and novel gene families across ecological guilds.</title>
        <authorList>
            <consortium name="Lawrence Berkeley National Laboratory"/>
            <person name="Harder C.B."/>
            <person name="Miyauchi S."/>
            <person name="Viragh M."/>
            <person name="Kuo A."/>
            <person name="Thoen E."/>
            <person name="Andreopoulos B."/>
            <person name="Lu D."/>
            <person name="Skrede I."/>
            <person name="Drula E."/>
            <person name="Henrissat B."/>
            <person name="Morin E."/>
            <person name="Kohler A."/>
            <person name="Barry K."/>
            <person name="LaButti K."/>
            <person name="Morin E."/>
            <person name="Salamov A."/>
            <person name="Lipzen A."/>
            <person name="Mereny Z."/>
            <person name="Hegedus B."/>
            <person name="Baldrian P."/>
            <person name="Stursova M."/>
            <person name="Weitz H."/>
            <person name="Taylor A."/>
            <person name="Grigoriev I.V."/>
            <person name="Nagy L.G."/>
            <person name="Martin F."/>
            <person name="Kauserud H."/>
        </authorList>
    </citation>
    <scope>NUCLEOTIDE SEQUENCE</scope>
    <source>
        <strain evidence="2">CBHHK173m</strain>
    </source>
</reference>
<dbReference type="Proteomes" id="UP001222325">
    <property type="component" value="Unassembled WGS sequence"/>
</dbReference>
<feature type="compositionally biased region" description="Basic residues" evidence="1">
    <location>
        <begin position="42"/>
        <end position="56"/>
    </location>
</feature>
<feature type="region of interest" description="Disordered" evidence="1">
    <location>
        <begin position="36"/>
        <end position="62"/>
    </location>
</feature>
<feature type="compositionally biased region" description="Basic residues" evidence="1">
    <location>
        <begin position="264"/>
        <end position="277"/>
    </location>
</feature>
<gene>
    <name evidence="2" type="ORF">B0H15DRAFT_1020509</name>
</gene>
<accession>A0AAD6UDS7</accession>
<dbReference type="AlphaFoldDB" id="A0AAD6UDS7"/>
<dbReference type="EMBL" id="JARJCN010000014">
    <property type="protein sequence ID" value="KAJ7094738.1"/>
    <property type="molecule type" value="Genomic_DNA"/>
</dbReference>
<feature type="region of interest" description="Disordered" evidence="1">
    <location>
        <begin position="263"/>
        <end position="294"/>
    </location>
</feature>
<evidence type="ECO:0000313" key="3">
    <source>
        <dbReference type="Proteomes" id="UP001222325"/>
    </source>
</evidence>
<name>A0AAD6UDS7_9AGAR</name>
<evidence type="ECO:0000256" key="1">
    <source>
        <dbReference type="SAM" id="MobiDB-lite"/>
    </source>
</evidence>
<protein>
    <submittedName>
        <fullName evidence="2">Uncharacterized protein</fullName>
    </submittedName>
</protein>
<keyword evidence="3" id="KW-1185">Reference proteome</keyword>
<sequence length="555" mass="60712">MDFTAYNPFDIFSCSFPSSPPVSLVRKRFLFEDRHERDAQRPSKRVKSNVRPRRRASVSSQRTLELTQPVAAQRPLLVPQVFRFREELALYYGERDTYGVYDEHFNVELALSHAHIVSLALAPVPMDVDAPQVKKVACSFKLAQATWDEMCLAAGPSMHAGDFDRPTWDALCLAAGTSMHADDDEECDGPRFIPEDAQWLHRDDDTCDQSNVTGSRINKGKDREVVPIVASSSQGESEEVAGIGGDEGDAGIGAGHKVVAARAVGRRSAKQLTRGKKHNENGLSPAASSSAQGKRVAFADVSNIEPASSTSAAGPVPSSSVTRLYGALPLDLARKGSRHTRSCSIKVVKKVQKQNEVPQVVEETLAQTSNTANQSKENFDLRRPSPYIQGPELAPRKIFRRLVFFGPTRVTYPLYIYNVIMAHRFSRGGFDPPLSLLGLLDLEGYPPALDVVTACLLRQNMTPTFFTCSGISFPRAPPLPSVALLPRTPSSVSGPPFMLFQISLCSPRPSPPPTLVLLASIWSQFATPLLLMGLFPCPVLPALLLKPLPDMRCVP</sequence>
<evidence type="ECO:0000313" key="2">
    <source>
        <dbReference type="EMBL" id="KAJ7094738.1"/>
    </source>
</evidence>
<proteinExistence type="predicted"/>
<organism evidence="2 3">
    <name type="scientific">Mycena belliarum</name>
    <dbReference type="NCBI Taxonomy" id="1033014"/>
    <lineage>
        <taxon>Eukaryota</taxon>
        <taxon>Fungi</taxon>
        <taxon>Dikarya</taxon>
        <taxon>Basidiomycota</taxon>
        <taxon>Agaricomycotina</taxon>
        <taxon>Agaricomycetes</taxon>
        <taxon>Agaricomycetidae</taxon>
        <taxon>Agaricales</taxon>
        <taxon>Marasmiineae</taxon>
        <taxon>Mycenaceae</taxon>
        <taxon>Mycena</taxon>
    </lineage>
</organism>